<keyword evidence="2" id="KW-1185">Reference proteome</keyword>
<name>A0A1M7UFX4_9BRAD</name>
<evidence type="ECO:0000313" key="2">
    <source>
        <dbReference type="Proteomes" id="UP000184096"/>
    </source>
</evidence>
<proteinExistence type="predicted"/>
<dbReference type="RefSeq" id="WP_072821756.1">
    <property type="nucleotide sequence ID" value="NZ_LT670849.1"/>
</dbReference>
<dbReference type="AlphaFoldDB" id="A0A1M7UFX4"/>
<evidence type="ECO:0000313" key="1">
    <source>
        <dbReference type="EMBL" id="SHN81834.1"/>
    </source>
</evidence>
<organism evidence="1 2">
    <name type="scientific">Bradyrhizobium erythrophlei</name>
    <dbReference type="NCBI Taxonomy" id="1437360"/>
    <lineage>
        <taxon>Bacteria</taxon>
        <taxon>Pseudomonadati</taxon>
        <taxon>Pseudomonadota</taxon>
        <taxon>Alphaproteobacteria</taxon>
        <taxon>Hyphomicrobiales</taxon>
        <taxon>Nitrobacteraceae</taxon>
        <taxon>Bradyrhizobium</taxon>
    </lineage>
</organism>
<gene>
    <name evidence="1" type="ORF">SAMN05444170_4919</name>
</gene>
<dbReference type="Proteomes" id="UP000184096">
    <property type="component" value="Chromosome I"/>
</dbReference>
<protein>
    <submittedName>
        <fullName evidence="1">Uncharacterized protein</fullName>
    </submittedName>
</protein>
<sequence>MKNRTSASEVSATLGFPSSETVQGLRLWKAFIKLSPSQRSEVLALVEQLATDPAPLPGGVSGRFTPR</sequence>
<dbReference type="EMBL" id="LT670849">
    <property type="protein sequence ID" value="SHN81834.1"/>
    <property type="molecule type" value="Genomic_DNA"/>
</dbReference>
<accession>A0A1M7UFX4</accession>
<reference evidence="2" key="1">
    <citation type="submission" date="2016-11" db="EMBL/GenBank/DDBJ databases">
        <authorList>
            <person name="Varghese N."/>
            <person name="Submissions S."/>
        </authorList>
    </citation>
    <scope>NUCLEOTIDE SEQUENCE [LARGE SCALE GENOMIC DNA]</scope>
    <source>
        <strain evidence="2">GAS401</strain>
    </source>
</reference>
<dbReference type="OrthoDB" id="8243237at2"/>